<keyword evidence="2" id="KW-1185">Reference proteome</keyword>
<name>A0ABQ9YBW1_9EUKA</name>
<accession>A0ABQ9YBW1</accession>
<protein>
    <recommendedName>
        <fullName evidence="3">Transposase</fullName>
    </recommendedName>
</protein>
<proteinExistence type="predicted"/>
<comment type="caution">
    <text evidence="1">The sequence shown here is derived from an EMBL/GenBank/DDBJ whole genome shotgun (WGS) entry which is preliminary data.</text>
</comment>
<evidence type="ECO:0008006" key="3">
    <source>
        <dbReference type="Google" id="ProtNLM"/>
    </source>
</evidence>
<evidence type="ECO:0000313" key="1">
    <source>
        <dbReference type="EMBL" id="KAK2961255.1"/>
    </source>
</evidence>
<sequence>MGQGSSKQKHFRKDLYPHGRSSFRVEELLQSAAYQAWVMEYEKTADFKQRQVLPEKLPREVERDLLDRVVQDHLTVVQEAVRQALSTFTEPKYETLTIEGKDLQLHPISTQECEIYGPHRTKEPTLVGSMNANGEFLTTTFLHSN</sequence>
<dbReference type="EMBL" id="JARBJD010000017">
    <property type="protein sequence ID" value="KAK2961255.1"/>
    <property type="molecule type" value="Genomic_DNA"/>
</dbReference>
<evidence type="ECO:0000313" key="2">
    <source>
        <dbReference type="Proteomes" id="UP001281761"/>
    </source>
</evidence>
<dbReference type="Proteomes" id="UP001281761">
    <property type="component" value="Unassembled WGS sequence"/>
</dbReference>
<organism evidence="1 2">
    <name type="scientific">Blattamonas nauphoetae</name>
    <dbReference type="NCBI Taxonomy" id="2049346"/>
    <lineage>
        <taxon>Eukaryota</taxon>
        <taxon>Metamonada</taxon>
        <taxon>Preaxostyla</taxon>
        <taxon>Oxymonadida</taxon>
        <taxon>Blattamonas</taxon>
    </lineage>
</organism>
<reference evidence="1 2" key="1">
    <citation type="journal article" date="2022" name="bioRxiv">
        <title>Genomics of Preaxostyla Flagellates Illuminates Evolutionary Transitions and the Path Towards Mitochondrial Loss.</title>
        <authorList>
            <person name="Novak L.V.F."/>
            <person name="Treitli S.C."/>
            <person name="Pyrih J."/>
            <person name="Halakuc P."/>
            <person name="Pipaliya S.V."/>
            <person name="Vacek V."/>
            <person name="Brzon O."/>
            <person name="Soukal P."/>
            <person name="Eme L."/>
            <person name="Dacks J.B."/>
            <person name="Karnkowska A."/>
            <person name="Elias M."/>
            <person name="Hampl V."/>
        </authorList>
    </citation>
    <scope>NUCLEOTIDE SEQUENCE [LARGE SCALE GENOMIC DNA]</scope>
    <source>
        <strain evidence="1">NAU3</strain>
        <tissue evidence="1">Gut</tissue>
    </source>
</reference>
<gene>
    <name evidence="1" type="ORF">BLNAU_3701</name>
</gene>